<keyword evidence="1" id="KW-1133">Transmembrane helix</keyword>
<dbReference type="AlphaFoldDB" id="A0A2N0UYI1"/>
<evidence type="ECO:0000313" key="3">
    <source>
        <dbReference type="Proteomes" id="UP000233425"/>
    </source>
</evidence>
<dbReference type="Proteomes" id="UP000233425">
    <property type="component" value="Unassembled WGS sequence"/>
</dbReference>
<evidence type="ECO:0000256" key="1">
    <source>
        <dbReference type="SAM" id="Phobius"/>
    </source>
</evidence>
<keyword evidence="3" id="KW-1185">Reference proteome</keyword>
<name>A0A2N0UYI1_9FIRM</name>
<proteinExistence type="predicted"/>
<sequence length="301" mass="35529">MNEESKVTLYNVATFDPNSPNAEEGKLDFTNFVKTYSHMYYFQTCKWVEQQIEKYLREEAPDVEAFLKIFAWKTNKIDQKQSLCKKDIVYIAGEDKKKNWNFNKKDRVASAVTRHGLIEKETVKKENGEEETKTFYDFLNTAVDLSKSYRSLKENDKKEKQQKFLEKLTIASLKGIGSVYLITFMYFITQGEMRIYDIFAMMALDAIYPSNVQDELSFGSLNSLYIGANVKPRDLPQKDQLGFKNLFSDNKRYNKTYQIYIKKLNQFVEDYNKELPEGQKVTYEKCRDIDRALWVYGHFFQ</sequence>
<organism evidence="2 3">
    <name type="scientific">Ruminococcus bromii</name>
    <dbReference type="NCBI Taxonomy" id="40518"/>
    <lineage>
        <taxon>Bacteria</taxon>
        <taxon>Bacillati</taxon>
        <taxon>Bacillota</taxon>
        <taxon>Clostridia</taxon>
        <taxon>Eubacteriales</taxon>
        <taxon>Oscillospiraceae</taxon>
        <taxon>Ruminococcus</taxon>
    </lineage>
</organism>
<protein>
    <submittedName>
        <fullName evidence="2">Uncharacterized protein</fullName>
    </submittedName>
</protein>
<evidence type="ECO:0000313" key="2">
    <source>
        <dbReference type="EMBL" id="PKD32039.1"/>
    </source>
</evidence>
<keyword evidence="1" id="KW-0812">Transmembrane</keyword>
<reference evidence="2" key="1">
    <citation type="journal article" date="2018" name="Environ. Microbiol.">
        <title>Sporulation capability and amylosome conservation among diverse human colonic and rumen isolates of the keystone starch-degrader Ruminococcus bromii.</title>
        <authorList>
            <person name="Mukhopadhya I."/>
            <person name="Morais S."/>
            <person name="Laverde-Gomez J."/>
            <person name="Sheridan P.O."/>
            <person name="Walker A.W."/>
            <person name="Kelly W."/>
            <person name="Klieve A.V."/>
            <person name="Ouwerkerk D."/>
            <person name="Duncan S.H."/>
            <person name="Louis P."/>
            <person name="Koropatkin N."/>
            <person name="Cockburn D."/>
            <person name="Kibler R."/>
            <person name="Cooper P.J."/>
            <person name="Sandoval C."/>
            <person name="Crost E."/>
            <person name="Juge N."/>
            <person name="Bayer E.A."/>
            <person name="Flint H.J."/>
        </authorList>
    </citation>
    <scope>NUCLEOTIDE SEQUENCE [LARGE SCALE GENOMIC DNA]</scope>
    <source>
        <strain evidence="2">ATCC 27255</strain>
    </source>
</reference>
<accession>A0A2N0UYI1</accession>
<keyword evidence="1" id="KW-0472">Membrane</keyword>
<gene>
    <name evidence="2" type="ORF">RBATCC27255_00665</name>
</gene>
<feature type="transmembrane region" description="Helical" evidence="1">
    <location>
        <begin position="168"/>
        <end position="188"/>
    </location>
</feature>
<comment type="caution">
    <text evidence="2">The sequence shown here is derived from an EMBL/GenBank/DDBJ whole genome shotgun (WGS) entry which is preliminary data.</text>
</comment>
<dbReference type="RefSeq" id="WP_101028747.1">
    <property type="nucleotide sequence ID" value="NZ_CABMMZ010000036.1"/>
</dbReference>
<dbReference type="EMBL" id="NNSR01000036">
    <property type="protein sequence ID" value="PKD32039.1"/>
    <property type="molecule type" value="Genomic_DNA"/>
</dbReference>